<feature type="coiled-coil region" evidence="1">
    <location>
        <begin position="86"/>
        <end position="113"/>
    </location>
</feature>
<accession>A0A8J5CH94</accession>
<name>A0A8J5CH94_CHIOP</name>
<dbReference type="EMBL" id="JACEEZ010010718">
    <property type="protein sequence ID" value="KAG0721668.1"/>
    <property type="molecule type" value="Genomic_DNA"/>
</dbReference>
<keyword evidence="1" id="KW-0175">Coiled coil</keyword>
<evidence type="ECO:0000313" key="3">
    <source>
        <dbReference type="Proteomes" id="UP000770661"/>
    </source>
</evidence>
<evidence type="ECO:0000256" key="1">
    <source>
        <dbReference type="SAM" id="Coils"/>
    </source>
</evidence>
<protein>
    <submittedName>
        <fullName evidence="2">Uncharacterized protein</fullName>
    </submittedName>
</protein>
<comment type="caution">
    <text evidence="2">The sequence shown here is derived from an EMBL/GenBank/DDBJ whole genome shotgun (WGS) entry which is preliminary data.</text>
</comment>
<proteinExistence type="predicted"/>
<organism evidence="2 3">
    <name type="scientific">Chionoecetes opilio</name>
    <name type="common">Atlantic snow crab</name>
    <name type="synonym">Cancer opilio</name>
    <dbReference type="NCBI Taxonomy" id="41210"/>
    <lineage>
        <taxon>Eukaryota</taxon>
        <taxon>Metazoa</taxon>
        <taxon>Ecdysozoa</taxon>
        <taxon>Arthropoda</taxon>
        <taxon>Crustacea</taxon>
        <taxon>Multicrustacea</taxon>
        <taxon>Malacostraca</taxon>
        <taxon>Eumalacostraca</taxon>
        <taxon>Eucarida</taxon>
        <taxon>Decapoda</taxon>
        <taxon>Pleocyemata</taxon>
        <taxon>Brachyura</taxon>
        <taxon>Eubrachyura</taxon>
        <taxon>Majoidea</taxon>
        <taxon>Majidae</taxon>
        <taxon>Chionoecetes</taxon>
    </lineage>
</organism>
<reference evidence="2" key="1">
    <citation type="submission" date="2020-07" db="EMBL/GenBank/DDBJ databases">
        <title>The High-quality genome of the commercially important snow crab, Chionoecetes opilio.</title>
        <authorList>
            <person name="Jeong J.-H."/>
            <person name="Ryu S."/>
        </authorList>
    </citation>
    <scope>NUCLEOTIDE SEQUENCE</scope>
    <source>
        <strain evidence="2">MADBK_172401_WGS</strain>
        <tissue evidence="2">Digestive gland</tissue>
    </source>
</reference>
<dbReference type="Proteomes" id="UP000770661">
    <property type="component" value="Unassembled WGS sequence"/>
</dbReference>
<evidence type="ECO:0000313" key="2">
    <source>
        <dbReference type="EMBL" id="KAG0721668.1"/>
    </source>
</evidence>
<sequence length="155" mass="17490">MESRMIVLSNQYWHLCLHLGAADATQDFDALQTSTAHQQLMEQQVEELMATLASLQLDHSQQGEVHQVIKRFSLLAGTARNMTTSLTHCLSLMKQQEEEHNELEESIASHVSSNASSIYNTPANSYVSLPRPRRFFDACTDDEFFDAFSQGLLLL</sequence>
<gene>
    <name evidence="2" type="ORF">GWK47_046016</name>
</gene>
<keyword evidence="3" id="KW-1185">Reference proteome</keyword>
<dbReference type="AlphaFoldDB" id="A0A8J5CH94"/>